<dbReference type="GO" id="GO:0102573">
    <property type="term" value="F:aminodeoxyfutalosine synthase activity"/>
    <property type="evidence" value="ECO:0007669"/>
    <property type="project" value="UniProtKB-EC"/>
</dbReference>
<evidence type="ECO:0000256" key="6">
    <source>
        <dbReference type="HAMAP-Rule" id="MF_00993"/>
    </source>
</evidence>
<evidence type="ECO:0000256" key="4">
    <source>
        <dbReference type="ARBA" id="ARBA00023004"/>
    </source>
</evidence>
<accession>A0A1W1HCH6</accession>
<dbReference type="UniPathway" id="UPA00079"/>
<dbReference type="Proteomes" id="UP000191931">
    <property type="component" value="Unassembled WGS sequence"/>
</dbReference>
<feature type="domain" description="Radical SAM core" evidence="9">
    <location>
        <begin position="56"/>
        <end position="289"/>
    </location>
</feature>
<evidence type="ECO:0000313" key="11">
    <source>
        <dbReference type="Proteomes" id="UP000191931"/>
    </source>
</evidence>
<dbReference type="EMBL" id="FWEV01000128">
    <property type="protein sequence ID" value="SLM30136.1"/>
    <property type="molecule type" value="Genomic_DNA"/>
</dbReference>
<dbReference type="SFLD" id="SFLDG01388">
    <property type="entry name" value="7_8-didemethyl-8-hydroxy-5-dea"/>
    <property type="match status" value="1"/>
</dbReference>
<comment type="pathway">
    <text evidence="6">Quinol/quinone metabolism; menaquinone biosynthesis.</text>
</comment>
<dbReference type="SFLD" id="SFLDG01064">
    <property type="entry name" value="F420__menaquinone_cofactor_bio"/>
    <property type="match status" value="2"/>
</dbReference>
<evidence type="ECO:0000256" key="2">
    <source>
        <dbReference type="ARBA" id="ARBA00022691"/>
    </source>
</evidence>
<dbReference type="GO" id="GO:0051539">
    <property type="term" value="F:4 iron, 4 sulfur cluster binding"/>
    <property type="evidence" value="ECO:0007669"/>
    <property type="project" value="UniProtKB-KW"/>
</dbReference>
<dbReference type="InterPro" id="IPR058240">
    <property type="entry name" value="rSAM_sf"/>
</dbReference>
<evidence type="ECO:0000256" key="7">
    <source>
        <dbReference type="PIRSR" id="PIRSR004762-1"/>
    </source>
</evidence>
<dbReference type="InterPro" id="IPR006638">
    <property type="entry name" value="Elp3/MiaA/NifB-like_rSAM"/>
</dbReference>
<dbReference type="SFLD" id="SFLDF00342">
    <property type="entry name" value="cyclic_dehypoxanthine_futalosi"/>
    <property type="match status" value="1"/>
</dbReference>
<dbReference type="InterPro" id="IPR020050">
    <property type="entry name" value="FO_synthase_su2"/>
</dbReference>
<dbReference type="AlphaFoldDB" id="A0A1W1HCH6"/>
<dbReference type="CDD" id="cd01335">
    <property type="entry name" value="Radical_SAM"/>
    <property type="match status" value="1"/>
</dbReference>
<dbReference type="GO" id="GO:0005506">
    <property type="term" value="F:iron ion binding"/>
    <property type="evidence" value="ECO:0007669"/>
    <property type="project" value="UniProtKB-UniRule"/>
</dbReference>
<dbReference type="PIRSF" id="PIRSF004762">
    <property type="entry name" value="CHP00423"/>
    <property type="match status" value="1"/>
</dbReference>
<sequence>MEVAFLDKRLEKLYEKVKKGTRLSKEDGLLLFETDDLVSVGIVADFVRRKKHGKKAFYVYNQHINYTNICKNRCLFCAYAVDKGDPASYSWNMEDIEKRLMDRIDEPVKELHIVGGLNPDQDFSYFTNLLKTVKKIRPKASIKAFTSVEIDYLSRLSGLSVSETVAILKDAGLDMMPGGGAEVLSDRVREKLFPKKMGAARWLAIMEEVHMAGLTSNATMLYGHIETIEERVEHLMALRELQDRTGGFSAFIPLAFHSKNTKLHHIPPTTAFDDLKMVAVSRLMLDNFDHIKAYWVMIGEKLAQVALAYGADDLDGTIIEERITHTAGAKSAKGLTREEMEDMIKGAGFVPVERDSFYNNVHGGLPPQSKG</sequence>
<keyword evidence="5 6" id="KW-0411">Iron-sulfur</keyword>
<comment type="catalytic activity">
    <reaction evidence="6">
        <text>3-[(1-carboxyvinyl)-oxy]benzoate + S-adenosyl-L-methionine + H2O = 6-amino-6-deoxyfutalosine + hydrogencarbonate + L-methionine + H(+)</text>
        <dbReference type="Rhea" id="RHEA:33075"/>
        <dbReference type="ChEBI" id="CHEBI:15377"/>
        <dbReference type="ChEBI" id="CHEBI:15378"/>
        <dbReference type="ChEBI" id="CHEBI:17544"/>
        <dbReference type="ChEBI" id="CHEBI:57844"/>
        <dbReference type="ChEBI" id="CHEBI:59789"/>
        <dbReference type="ChEBI" id="CHEBI:64286"/>
        <dbReference type="ChEBI" id="CHEBI:76981"/>
        <dbReference type="EC" id="2.5.1.120"/>
    </reaction>
</comment>
<dbReference type="PANTHER" id="PTHR43076">
    <property type="entry name" value="FO SYNTHASE (COFH)"/>
    <property type="match status" value="1"/>
</dbReference>
<comment type="cofactor">
    <cofactor evidence="6 7">
        <name>[4Fe-4S] cluster</name>
        <dbReference type="ChEBI" id="CHEBI:49883"/>
    </cofactor>
    <text evidence="6 7">Binds 1 [4Fe-4S] cluster. The cluster is coordinated with 3 cysteines and an exchangeable S-adenosyl-L-methionine.</text>
</comment>
<comment type="similarity">
    <text evidence="6">Belongs to the radical SAM superfamily. MqnE family.</text>
</comment>
<dbReference type="Pfam" id="PF19288">
    <property type="entry name" value="CofH_C"/>
    <property type="match status" value="1"/>
</dbReference>
<feature type="binding site" evidence="8">
    <location>
        <position position="182"/>
    </location>
    <ligand>
        <name>S-adenosyl-L-methionine</name>
        <dbReference type="ChEBI" id="CHEBI:59789"/>
    </ligand>
</feature>
<protein>
    <recommendedName>
        <fullName evidence="6">Aminodeoxyfutalosine synthase</fullName>
        <shortName evidence="6">AFL synthase</shortName>
        <shortName evidence="6">Aminofutalosine synthase</shortName>
        <ecNumber evidence="6">2.5.1.120</ecNumber>
    </recommendedName>
    <alternativeName>
        <fullName evidence="6">Menaquinone biosynthetic enzyme MqnE</fullName>
    </alternativeName>
</protein>
<keyword evidence="3 6" id="KW-0479">Metal-binding</keyword>
<dbReference type="OrthoDB" id="9802027at2"/>
<dbReference type="Gene3D" id="3.20.20.70">
    <property type="entry name" value="Aldolase class I"/>
    <property type="match status" value="1"/>
</dbReference>
<dbReference type="SFLD" id="SFLDS00029">
    <property type="entry name" value="Radical_SAM"/>
    <property type="match status" value="2"/>
</dbReference>
<gene>
    <name evidence="6" type="primary">mqnE</name>
    <name evidence="10" type="ORF">MTBBW1_2130031</name>
</gene>
<name>A0A1W1HCH6_9BACT</name>
<feature type="binding site" evidence="6 7">
    <location>
        <position position="70"/>
    </location>
    <ligand>
        <name>[4Fe-4S] cluster</name>
        <dbReference type="ChEBI" id="CHEBI:49883"/>
        <note>4Fe-4S-S-AdoMet</note>
    </ligand>
</feature>
<evidence type="ECO:0000256" key="5">
    <source>
        <dbReference type="ARBA" id="ARBA00023014"/>
    </source>
</evidence>
<reference evidence="10 11" key="1">
    <citation type="submission" date="2017-03" db="EMBL/GenBank/DDBJ databases">
        <authorList>
            <person name="Afonso C.L."/>
            <person name="Miller P.J."/>
            <person name="Scott M.A."/>
            <person name="Spackman E."/>
            <person name="Goraichik I."/>
            <person name="Dimitrov K.M."/>
            <person name="Suarez D.L."/>
            <person name="Swayne D.E."/>
        </authorList>
    </citation>
    <scope>NUCLEOTIDE SEQUENCE [LARGE SCALE GENOMIC DNA]</scope>
    <source>
        <strain evidence="10">PRJEB14757</strain>
    </source>
</reference>
<comment type="function">
    <text evidence="6">Radical SAM enzyme that catalyzes the addition of the adenosyl radical to the double bond of 3-[(1-carboxyvinyl)oxy]benzoate, leading to aminodeoxyfutalosine (AFL), a key intermediate in the formation of menaquinone (MK, vitamin K2) from chorismate.</text>
</comment>
<keyword evidence="11" id="KW-1185">Reference proteome</keyword>
<feature type="binding site" evidence="6 7">
    <location>
        <position position="74"/>
    </location>
    <ligand>
        <name>[4Fe-4S] cluster</name>
        <dbReference type="ChEBI" id="CHEBI:49883"/>
        <note>4Fe-4S-S-AdoMet</note>
    </ligand>
</feature>
<keyword evidence="1 6" id="KW-0004">4Fe-4S</keyword>
<dbReference type="SFLD" id="SFLDG01389">
    <property type="entry name" value="menaquinone_synthsis_involved"/>
    <property type="match status" value="1"/>
</dbReference>
<keyword evidence="4 6" id="KW-0408">Iron</keyword>
<dbReference type="NCBIfam" id="TIGR00423">
    <property type="entry name" value="CofH family radical SAM protein"/>
    <property type="match status" value="1"/>
</dbReference>
<dbReference type="InterPro" id="IPR007197">
    <property type="entry name" value="rSAM"/>
</dbReference>
<dbReference type="RefSeq" id="WP_080807668.1">
    <property type="nucleotide sequence ID" value="NZ_LT828558.1"/>
</dbReference>
<dbReference type="PANTHER" id="PTHR43076:SF7">
    <property type="entry name" value="AMINODEOXYFUTALOSINE SYNTHASE"/>
    <property type="match status" value="1"/>
</dbReference>
<keyword evidence="2 6" id="KW-0949">S-adenosyl-L-methionine</keyword>
<evidence type="ECO:0000256" key="8">
    <source>
        <dbReference type="PIRSR" id="PIRSR004762-2"/>
    </source>
</evidence>
<keyword evidence="6" id="KW-0808">Transferase</keyword>
<evidence type="ECO:0000256" key="1">
    <source>
        <dbReference type="ARBA" id="ARBA00022485"/>
    </source>
</evidence>
<dbReference type="InterPro" id="IPR034405">
    <property type="entry name" value="F420"/>
</dbReference>
<dbReference type="Pfam" id="PF04055">
    <property type="entry name" value="Radical_SAM"/>
    <property type="match status" value="1"/>
</dbReference>
<organism evidence="10 11">
    <name type="scientific">Desulfamplus magnetovallimortis</name>
    <dbReference type="NCBI Taxonomy" id="1246637"/>
    <lineage>
        <taxon>Bacteria</taxon>
        <taxon>Pseudomonadati</taxon>
        <taxon>Thermodesulfobacteriota</taxon>
        <taxon>Desulfobacteria</taxon>
        <taxon>Desulfobacterales</taxon>
        <taxon>Desulfobacteraceae</taxon>
        <taxon>Desulfamplus</taxon>
    </lineage>
</organism>
<feature type="binding site" evidence="6 7">
    <location>
        <position position="77"/>
    </location>
    <ligand>
        <name>[4Fe-4S] cluster</name>
        <dbReference type="ChEBI" id="CHEBI:49883"/>
        <note>4Fe-4S-S-AdoMet</note>
    </ligand>
</feature>
<evidence type="ECO:0000256" key="3">
    <source>
        <dbReference type="ARBA" id="ARBA00022723"/>
    </source>
</evidence>
<dbReference type="STRING" id="1246637.MTBBW1_2130031"/>
<dbReference type="InterPro" id="IPR022432">
    <property type="entry name" value="MqnE"/>
</dbReference>
<dbReference type="InterPro" id="IPR013785">
    <property type="entry name" value="Aldolase_TIM"/>
</dbReference>
<dbReference type="InterPro" id="IPR045567">
    <property type="entry name" value="CofH/MnqC-like_C"/>
</dbReference>
<dbReference type="HAMAP" id="MF_00993">
    <property type="entry name" value="MqnE"/>
    <property type="match status" value="1"/>
</dbReference>
<dbReference type="PROSITE" id="PS51918">
    <property type="entry name" value="RADICAL_SAM"/>
    <property type="match status" value="1"/>
</dbReference>
<dbReference type="SUPFAM" id="SSF102114">
    <property type="entry name" value="Radical SAM enzymes"/>
    <property type="match status" value="1"/>
</dbReference>
<feature type="binding site" evidence="8">
    <location>
        <position position="76"/>
    </location>
    <ligand>
        <name>S-adenosyl-L-methionine</name>
        <dbReference type="ChEBI" id="CHEBI:59789"/>
    </ligand>
</feature>
<dbReference type="NCBIfam" id="TIGR03700">
    <property type="entry name" value="mena_SCO4494"/>
    <property type="match status" value="1"/>
</dbReference>
<dbReference type="GO" id="GO:0044689">
    <property type="term" value="F:7,8-didemethyl-8-hydroxy-5-deazariboflavin synthase activity"/>
    <property type="evidence" value="ECO:0007669"/>
    <property type="project" value="TreeGrafter"/>
</dbReference>
<dbReference type="EC" id="2.5.1.120" evidence="6"/>
<dbReference type="GO" id="GO:0009234">
    <property type="term" value="P:menaquinone biosynthetic process"/>
    <property type="evidence" value="ECO:0007669"/>
    <property type="project" value="UniProtKB-UniRule"/>
</dbReference>
<dbReference type="SMART" id="SM00729">
    <property type="entry name" value="Elp3"/>
    <property type="match status" value="1"/>
</dbReference>
<keyword evidence="6" id="KW-0474">Menaquinone biosynthesis</keyword>
<evidence type="ECO:0000259" key="9">
    <source>
        <dbReference type="PROSITE" id="PS51918"/>
    </source>
</evidence>
<dbReference type="SFLD" id="SFLDF00343">
    <property type="entry name" value="aminofutalosine_synthase_(mqnE"/>
    <property type="match status" value="1"/>
</dbReference>
<evidence type="ECO:0000313" key="10">
    <source>
        <dbReference type="EMBL" id="SLM30136.1"/>
    </source>
</evidence>
<proteinExistence type="inferred from homology"/>